<keyword evidence="3 10" id="KW-0812">Transmembrane</keyword>
<evidence type="ECO:0000256" key="8">
    <source>
        <dbReference type="ARBA" id="ARBA00060041"/>
    </source>
</evidence>
<dbReference type="EMBL" id="CZQA01000001">
    <property type="protein sequence ID" value="CUS32596.1"/>
    <property type="molecule type" value="Genomic_DNA"/>
</dbReference>
<organism evidence="11 12">
    <name type="scientific">Candidatus Nitrospira nitrosa</name>
    <dbReference type="NCBI Taxonomy" id="1742972"/>
    <lineage>
        <taxon>Bacteria</taxon>
        <taxon>Pseudomonadati</taxon>
        <taxon>Nitrospirota</taxon>
        <taxon>Nitrospiria</taxon>
        <taxon>Nitrospirales</taxon>
        <taxon>Nitrospiraceae</taxon>
        <taxon>Nitrospira</taxon>
    </lineage>
</organism>
<feature type="transmembrane region" description="Helical" evidence="10">
    <location>
        <begin position="398"/>
        <end position="417"/>
    </location>
</feature>
<name>A0A0S4L9Z9_9BACT</name>
<feature type="transmembrane region" description="Helical" evidence="10">
    <location>
        <begin position="24"/>
        <end position="41"/>
    </location>
</feature>
<dbReference type="Pfam" id="PF03023">
    <property type="entry name" value="MurJ"/>
    <property type="match status" value="1"/>
</dbReference>
<feature type="transmembrane region" description="Helical" evidence="10">
    <location>
        <begin position="61"/>
        <end position="91"/>
    </location>
</feature>
<dbReference type="PRINTS" id="PR01806">
    <property type="entry name" value="VIRFACTRMVIN"/>
</dbReference>
<feature type="transmembrane region" description="Helical" evidence="10">
    <location>
        <begin position="289"/>
        <end position="308"/>
    </location>
</feature>
<dbReference type="GO" id="GO:0034204">
    <property type="term" value="P:lipid translocation"/>
    <property type="evidence" value="ECO:0007669"/>
    <property type="project" value="TreeGrafter"/>
</dbReference>
<dbReference type="PANTHER" id="PTHR47019:SF1">
    <property type="entry name" value="LIPID II FLIPPASE MURJ"/>
    <property type="match status" value="1"/>
</dbReference>
<dbReference type="OrthoDB" id="9804143at2"/>
<evidence type="ECO:0000256" key="2">
    <source>
        <dbReference type="ARBA" id="ARBA00022475"/>
    </source>
</evidence>
<feature type="transmembrane region" description="Helical" evidence="10">
    <location>
        <begin position="142"/>
        <end position="168"/>
    </location>
</feature>
<keyword evidence="5" id="KW-0573">Peptidoglycan synthesis</keyword>
<dbReference type="InterPro" id="IPR051050">
    <property type="entry name" value="Lipid_II_flippase_MurJ/MviN"/>
</dbReference>
<gene>
    <name evidence="11" type="primary">mviN</name>
    <name evidence="11" type="ORF">COMA1_10711</name>
</gene>
<keyword evidence="4" id="KW-0133">Cell shape</keyword>
<accession>A0A0S4L9Z9</accession>
<feature type="transmembrane region" description="Helical" evidence="10">
    <location>
        <begin position="175"/>
        <end position="196"/>
    </location>
</feature>
<dbReference type="GO" id="GO:0005886">
    <property type="term" value="C:plasma membrane"/>
    <property type="evidence" value="ECO:0007669"/>
    <property type="project" value="UniProtKB-SubCell"/>
</dbReference>
<evidence type="ECO:0000313" key="12">
    <source>
        <dbReference type="Proteomes" id="UP000199032"/>
    </source>
</evidence>
<dbReference type="STRING" id="1742972.COMA1_10711"/>
<keyword evidence="6 10" id="KW-1133">Transmembrane helix</keyword>
<proteinExistence type="inferred from homology"/>
<keyword evidence="12" id="KW-1185">Reference proteome</keyword>
<evidence type="ECO:0000256" key="3">
    <source>
        <dbReference type="ARBA" id="ARBA00022692"/>
    </source>
</evidence>
<keyword evidence="7 10" id="KW-0472">Membrane</keyword>
<evidence type="ECO:0000256" key="6">
    <source>
        <dbReference type="ARBA" id="ARBA00022989"/>
    </source>
</evidence>
<dbReference type="PANTHER" id="PTHR47019">
    <property type="entry name" value="LIPID II FLIPPASE MURJ"/>
    <property type="match status" value="1"/>
</dbReference>
<comment type="similarity">
    <text evidence="9">Belongs to the MurJ/MviN family.</text>
</comment>
<evidence type="ECO:0000256" key="5">
    <source>
        <dbReference type="ARBA" id="ARBA00022984"/>
    </source>
</evidence>
<evidence type="ECO:0000256" key="10">
    <source>
        <dbReference type="SAM" id="Phobius"/>
    </source>
</evidence>
<feature type="transmembrane region" description="Helical" evidence="10">
    <location>
        <begin position="103"/>
        <end position="130"/>
    </location>
</feature>
<dbReference type="AlphaFoldDB" id="A0A0S4L9Z9"/>
<comment type="function">
    <text evidence="8">Involved in peptidoglycan biosynthesis. Transports lipid-linked peptidoglycan precursors from the inner to the outer leaflet of the cytoplasmic membrane.</text>
</comment>
<feature type="transmembrane region" description="Helical" evidence="10">
    <location>
        <begin position="329"/>
        <end position="353"/>
    </location>
</feature>
<dbReference type="Proteomes" id="UP000199032">
    <property type="component" value="Unassembled WGS sequence"/>
</dbReference>
<feature type="transmembrane region" description="Helical" evidence="10">
    <location>
        <begin position="246"/>
        <end position="269"/>
    </location>
</feature>
<feature type="transmembrane region" description="Helical" evidence="10">
    <location>
        <begin position="423"/>
        <end position="445"/>
    </location>
</feature>
<evidence type="ECO:0000313" key="11">
    <source>
        <dbReference type="EMBL" id="CUS32596.1"/>
    </source>
</evidence>
<dbReference type="GO" id="GO:0009252">
    <property type="term" value="P:peptidoglycan biosynthetic process"/>
    <property type="evidence" value="ECO:0007669"/>
    <property type="project" value="UniProtKB-KW"/>
</dbReference>
<dbReference type="RefSeq" id="WP_090743769.1">
    <property type="nucleotide sequence ID" value="NZ_CZQA01000001.1"/>
</dbReference>
<reference evidence="11 12" key="1">
    <citation type="submission" date="2015-10" db="EMBL/GenBank/DDBJ databases">
        <authorList>
            <person name="Gilbert D.G."/>
        </authorList>
    </citation>
    <scope>NUCLEOTIDE SEQUENCE [LARGE SCALE GENOMIC DNA]</scope>
    <source>
        <strain evidence="11">COMA1</strain>
    </source>
</reference>
<feature type="transmembrane region" description="Helical" evidence="10">
    <location>
        <begin position="373"/>
        <end position="391"/>
    </location>
</feature>
<feature type="transmembrane region" description="Helical" evidence="10">
    <location>
        <begin position="202"/>
        <end position="225"/>
    </location>
</feature>
<evidence type="ECO:0000256" key="4">
    <source>
        <dbReference type="ARBA" id="ARBA00022960"/>
    </source>
</evidence>
<evidence type="ECO:0000256" key="9">
    <source>
        <dbReference type="ARBA" id="ARBA00061532"/>
    </source>
</evidence>
<evidence type="ECO:0000256" key="7">
    <source>
        <dbReference type="ARBA" id="ARBA00023136"/>
    </source>
</evidence>
<protein>
    <submittedName>
        <fullName evidence="11">Virulence factor mviN homolog</fullName>
    </submittedName>
</protein>
<dbReference type="GO" id="GO:0015648">
    <property type="term" value="F:lipid-linked peptidoglycan transporter activity"/>
    <property type="evidence" value="ECO:0007669"/>
    <property type="project" value="TreeGrafter"/>
</dbReference>
<keyword evidence="2" id="KW-1003">Cell membrane</keyword>
<dbReference type="GO" id="GO:0008360">
    <property type="term" value="P:regulation of cell shape"/>
    <property type="evidence" value="ECO:0007669"/>
    <property type="project" value="UniProtKB-KW"/>
</dbReference>
<comment type="subcellular location">
    <subcellularLocation>
        <location evidence="1">Cell membrane</location>
        <topology evidence="1">Multi-pass membrane protein</topology>
    </subcellularLocation>
</comment>
<evidence type="ECO:0000256" key="1">
    <source>
        <dbReference type="ARBA" id="ARBA00004651"/>
    </source>
</evidence>
<dbReference type="InterPro" id="IPR004268">
    <property type="entry name" value="MurJ"/>
</dbReference>
<sequence length="465" mass="49447">MQNVLQVGLQWWDTWKARSINRRILSALVTVGALTVLAKTASAGKDLVVAYQFGAGDELDAFLMAFVIPSFAINLVGGSLNAALIPTYIQVRKEEGMAAATDLYASVLTGSVVLLALTSLILFAVGPFVLRLVALEFPEEKFALTVSLFNTLLPCLLLSGLATTWGAILNAHEQFSLAAIAPAIMAGMTILALLALTHSMNIHALAIGVVAGAVCHAVLLGWGVARVGVRLLPGWSGVSPALKTVWYQYAPMLAGAALIGSTEMIGQIMAASLGSGSVSILSYGNKIPMLLLGVASMAASTAVLPYFSQMVAARQWVEIRQTLLTYARLIAAITIPLTTILVVFSEPIVQLLFQRGAFTAAHTHQAAWVQSLALLQIVPFTLGILAVRLLSSLKANHILMWSSAISLVLSIVLNYVFMQLLGVAGIALATSVMYLVSMCFLYVMVFQRLRLESAGVSPHLATSRP</sequence>